<dbReference type="GO" id="GO:0141221">
    <property type="term" value="F:histone deacetylase activity, hydrolytic mechanism"/>
    <property type="evidence" value="ECO:0007669"/>
    <property type="project" value="UniProtKB-EC"/>
</dbReference>
<dbReference type="PANTHER" id="PTHR10625:SF5">
    <property type="entry name" value="HISTONE DEACETYLASE"/>
    <property type="match status" value="1"/>
</dbReference>
<keyword evidence="14" id="KW-1185">Reference proteome</keyword>
<dbReference type="InterPro" id="IPR023801">
    <property type="entry name" value="His_deacetylse_dom"/>
</dbReference>
<evidence type="ECO:0000313" key="13">
    <source>
        <dbReference type="EMBL" id="OQR73574.1"/>
    </source>
</evidence>
<dbReference type="AlphaFoldDB" id="A0A1V9XJ52"/>
<feature type="domain" description="Histone deacetylase" evidence="12">
    <location>
        <begin position="21"/>
        <end position="174"/>
    </location>
</feature>
<evidence type="ECO:0000256" key="4">
    <source>
        <dbReference type="ARBA" id="ARBA00022491"/>
    </source>
</evidence>
<evidence type="ECO:0000256" key="5">
    <source>
        <dbReference type="ARBA" id="ARBA00022801"/>
    </source>
</evidence>
<evidence type="ECO:0000256" key="1">
    <source>
        <dbReference type="ARBA" id="ARBA00004123"/>
    </source>
</evidence>
<evidence type="ECO:0000256" key="6">
    <source>
        <dbReference type="ARBA" id="ARBA00022853"/>
    </source>
</evidence>
<dbReference type="Pfam" id="PF00850">
    <property type="entry name" value="Hist_deacetyl"/>
    <property type="match status" value="1"/>
</dbReference>
<dbReference type="GO" id="GO:0040029">
    <property type="term" value="P:epigenetic regulation of gene expression"/>
    <property type="evidence" value="ECO:0007669"/>
    <property type="project" value="TreeGrafter"/>
</dbReference>
<organism evidence="13 14">
    <name type="scientific">Tropilaelaps mercedesae</name>
    <dbReference type="NCBI Taxonomy" id="418985"/>
    <lineage>
        <taxon>Eukaryota</taxon>
        <taxon>Metazoa</taxon>
        <taxon>Ecdysozoa</taxon>
        <taxon>Arthropoda</taxon>
        <taxon>Chelicerata</taxon>
        <taxon>Arachnida</taxon>
        <taxon>Acari</taxon>
        <taxon>Parasitiformes</taxon>
        <taxon>Mesostigmata</taxon>
        <taxon>Gamasina</taxon>
        <taxon>Dermanyssoidea</taxon>
        <taxon>Laelapidae</taxon>
        <taxon>Tropilaelaps</taxon>
    </lineage>
</organism>
<keyword evidence="6" id="KW-0156">Chromatin regulator</keyword>
<dbReference type="InParanoid" id="A0A1V9XJ52"/>
<evidence type="ECO:0000256" key="10">
    <source>
        <dbReference type="ARBA" id="ARBA00048287"/>
    </source>
</evidence>
<dbReference type="SUPFAM" id="SSF52768">
    <property type="entry name" value="Arginase/deacetylase"/>
    <property type="match status" value="1"/>
</dbReference>
<dbReference type="InterPro" id="IPR037138">
    <property type="entry name" value="His_deacetylse_dom_sf"/>
</dbReference>
<gene>
    <name evidence="13" type="ORF">BIW11_03551</name>
</gene>
<evidence type="ECO:0000256" key="11">
    <source>
        <dbReference type="SAM" id="MobiDB-lite"/>
    </source>
</evidence>
<comment type="caution">
    <text evidence="13">The sequence shown here is derived from an EMBL/GenBank/DDBJ whole genome shotgun (WGS) entry which is preliminary data.</text>
</comment>
<name>A0A1V9XJ52_9ACAR</name>
<comment type="similarity">
    <text evidence="2">Belongs to the histone deacetylase family. HD type 2 subfamily.</text>
</comment>
<keyword evidence="8" id="KW-0804">Transcription</keyword>
<dbReference type="EMBL" id="MNPL01009699">
    <property type="protein sequence ID" value="OQR73574.1"/>
    <property type="molecule type" value="Genomic_DNA"/>
</dbReference>
<sequence>METELTEVGLARAENISRGELDVHHGNGIQQIFYRDPRVLYISMHRHDDGNFFPGTGDPHEVGEDAGRGFNVNVAWSGGLNPPMGDAEYLAAFRSIVMPIARDYRPQLVLVACGFDAAKGHPAPLGGYVVSAACFGFMTRQLMSVATGKLVLALEGGYDLPSVCDCSEAVTRALLGEEACSQVSEAELARKPAPSAIETLKRTAVIQAPYWTCTKQWAATIGCSSLEAMQLTKDSEDTVTAMALLSVARQGSPDDRSKSEEPMDQDKSAV</sequence>
<dbReference type="EC" id="3.5.1.98" evidence="3"/>
<comment type="subcellular location">
    <subcellularLocation>
        <location evidence="1">Nucleus</location>
    </subcellularLocation>
</comment>
<reference evidence="13 14" key="1">
    <citation type="journal article" date="2017" name="Gigascience">
        <title>Draft genome of the honey bee ectoparasitic mite, Tropilaelaps mercedesae, is shaped by the parasitic life history.</title>
        <authorList>
            <person name="Dong X."/>
            <person name="Armstrong S.D."/>
            <person name="Xia D."/>
            <person name="Makepeace B.L."/>
            <person name="Darby A.C."/>
            <person name="Kadowaki T."/>
        </authorList>
    </citation>
    <scope>NUCLEOTIDE SEQUENCE [LARGE SCALE GENOMIC DNA]</scope>
    <source>
        <strain evidence="13">Wuxi-XJTLU</strain>
    </source>
</reference>
<evidence type="ECO:0000256" key="7">
    <source>
        <dbReference type="ARBA" id="ARBA00023015"/>
    </source>
</evidence>
<comment type="catalytic activity">
    <reaction evidence="10">
        <text>N(6)-acetyl-L-lysyl-[histone] + H2O = L-lysyl-[histone] + acetate</text>
        <dbReference type="Rhea" id="RHEA:58196"/>
        <dbReference type="Rhea" id="RHEA-COMP:9845"/>
        <dbReference type="Rhea" id="RHEA-COMP:11338"/>
        <dbReference type="ChEBI" id="CHEBI:15377"/>
        <dbReference type="ChEBI" id="CHEBI:29969"/>
        <dbReference type="ChEBI" id="CHEBI:30089"/>
        <dbReference type="ChEBI" id="CHEBI:61930"/>
        <dbReference type="EC" id="3.5.1.98"/>
    </reaction>
</comment>
<dbReference type="Proteomes" id="UP000192247">
    <property type="component" value="Unassembled WGS sequence"/>
</dbReference>
<dbReference type="Gene3D" id="3.40.800.20">
    <property type="entry name" value="Histone deacetylase domain"/>
    <property type="match status" value="1"/>
</dbReference>
<keyword evidence="5" id="KW-0378">Hydrolase</keyword>
<keyword evidence="4" id="KW-0678">Repressor</keyword>
<dbReference type="InterPro" id="IPR023696">
    <property type="entry name" value="Ureohydrolase_dom_sf"/>
</dbReference>
<keyword evidence="9" id="KW-0539">Nucleus</keyword>
<evidence type="ECO:0000256" key="3">
    <source>
        <dbReference type="ARBA" id="ARBA00012111"/>
    </source>
</evidence>
<dbReference type="STRING" id="418985.A0A1V9XJ52"/>
<dbReference type="OrthoDB" id="5232919at2759"/>
<evidence type="ECO:0000256" key="8">
    <source>
        <dbReference type="ARBA" id="ARBA00023163"/>
    </source>
</evidence>
<evidence type="ECO:0000256" key="2">
    <source>
        <dbReference type="ARBA" id="ARBA00007738"/>
    </source>
</evidence>
<feature type="compositionally biased region" description="Basic and acidic residues" evidence="11">
    <location>
        <begin position="252"/>
        <end position="270"/>
    </location>
</feature>
<keyword evidence="7" id="KW-0805">Transcription regulation</keyword>
<accession>A0A1V9XJ52</accession>
<evidence type="ECO:0000313" key="14">
    <source>
        <dbReference type="Proteomes" id="UP000192247"/>
    </source>
</evidence>
<evidence type="ECO:0000259" key="12">
    <source>
        <dbReference type="Pfam" id="PF00850"/>
    </source>
</evidence>
<dbReference type="GO" id="GO:0000118">
    <property type="term" value="C:histone deacetylase complex"/>
    <property type="evidence" value="ECO:0007669"/>
    <property type="project" value="TreeGrafter"/>
</dbReference>
<protein>
    <recommendedName>
        <fullName evidence="3">histone deacetylase</fullName>
        <ecNumber evidence="3">3.5.1.98</ecNumber>
    </recommendedName>
</protein>
<proteinExistence type="inferred from homology"/>
<dbReference type="PANTHER" id="PTHR10625">
    <property type="entry name" value="HISTONE DEACETYLASE HDAC1-RELATED"/>
    <property type="match status" value="1"/>
</dbReference>
<evidence type="ECO:0000256" key="9">
    <source>
        <dbReference type="ARBA" id="ARBA00023242"/>
    </source>
</evidence>
<feature type="region of interest" description="Disordered" evidence="11">
    <location>
        <begin position="247"/>
        <end position="270"/>
    </location>
</feature>